<dbReference type="Pfam" id="PF03330">
    <property type="entry name" value="DPBB_1"/>
    <property type="match status" value="1"/>
</dbReference>
<sequence length="286" mass="30904" precursor="true">MTFLPERKEPCKLLLLTLLLLLGLPHSRTAQADSPGLETRLEKVSKTASSKLKKFSRAAAYYAEGIASYYGKAFHGRKTASGDVFNMHALTAAHKTLPLNSLVRVTNLDNGLSVIVRITDRGPYHGNRLIDLSYGAAKKLGMVRKGTAKVELTRIRPDDLPQKAPTVSPLTPVMASLQGSAAPQLYVGIAEFGSQAAADHFAAELRQAGIMPVAAKETQGGFYPRFQVRLGPLDTISEAAHWKARLNEQGMADAEIIEENTGPALQVGDMPTAPHPSRLEALLRNS</sequence>
<dbReference type="InterPro" id="IPR009009">
    <property type="entry name" value="RlpA-like_DPBB"/>
</dbReference>
<evidence type="ECO:0000256" key="2">
    <source>
        <dbReference type="ARBA" id="ARBA00023239"/>
    </source>
</evidence>
<evidence type="ECO:0000313" key="7">
    <source>
        <dbReference type="EMBL" id="MEK8089444.1"/>
    </source>
</evidence>
<dbReference type="Pfam" id="PF05036">
    <property type="entry name" value="SPOR"/>
    <property type="match status" value="1"/>
</dbReference>
<evidence type="ECO:0000256" key="3">
    <source>
        <dbReference type="ARBA" id="ARBA00023316"/>
    </source>
</evidence>
<keyword evidence="3 4" id="KW-0961">Cell wall biogenesis/degradation</keyword>
<organism evidence="7 8">
    <name type="scientific">Thermithiobacillus plumbiphilus</name>
    <dbReference type="NCBI Taxonomy" id="1729899"/>
    <lineage>
        <taxon>Bacteria</taxon>
        <taxon>Pseudomonadati</taxon>
        <taxon>Pseudomonadota</taxon>
        <taxon>Acidithiobacillia</taxon>
        <taxon>Acidithiobacillales</taxon>
        <taxon>Thermithiobacillaceae</taxon>
        <taxon>Thermithiobacillus</taxon>
    </lineage>
</organism>
<dbReference type="RefSeq" id="WP_341370502.1">
    <property type="nucleotide sequence ID" value="NZ_JBBPCO010000005.1"/>
</dbReference>
<evidence type="ECO:0000256" key="5">
    <source>
        <dbReference type="RuleBase" id="RU003495"/>
    </source>
</evidence>
<keyword evidence="1 4" id="KW-0732">Signal</keyword>
<comment type="caution">
    <text evidence="7">The sequence shown here is derived from an EMBL/GenBank/DDBJ whole genome shotgun (WGS) entry which is preliminary data.</text>
</comment>
<dbReference type="Proteomes" id="UP001446205">
    <property type="component" value="Unassembled WGS sequence"/>
</dbReference>
<dbReference type="InterPro" id="IPR036908">
    <property type="entry name" value="RlpA-like_sf"/>
</dbReference>
<dbReference type="EMBL" id="JBBPCO010000005">
    <property type="protein sequence ID" value="MEK8089444.1"/>
    <property type="molecule type" value="Genomic_DNA"/>
</dbReference>
<dbReference type="HAMAP" id="MF_02071">
    <property type="entry name" value="RlpA"/>
    <property type="match status" value="1"/>
</dbReference>
<evidence type="ECO:0000256" key="1">
    <source>
        <dbReference type="ARBA" id="ARBA00022729"/>
    </source>
</evidence>
<dbReference type="CDD" id="cd22268">
    <property type="entry name" value="DPBB_RlpA-like"/>
    <property type="match status" value="1"/>
</dbReference>
<protein>
    <recommendedName>
        <fullName evidence="4">Endolytic peptidoglycan transglycosylase RlpA</fullName>
        <ecNumber evidence="4">4.2.2.-</ecNumber>
    </recommendedName>
</protein>
<accession>A0ABU9D7P9</accession>
<reference evidence="7 8" key="1">
    <citation type="submission" date="2024-04" db="EMBL/GenBank/DDBJ databases">
        <authorList>
            <person name="Abashina T."/>
            <person name="Shaikin A."/>
        </authorList>
    </citation>
    <scope>NUCLEOTIDE SEQUENCE [LARGE SCALE GENOMIC DNA]</scope>
    <source>
        <strain evidence="7 8">AAFK</strain>
    </source>
</reference>
<comment type="function">
    <text evidence="4">Lytic transglycosylase with a strong preference for naked glycan strands that lack stem peptides.</text>
</comment>
<dbReference type="SUPFAM" id="SSF50685">
    <property type="entry name" value="Barwin-like endoglucanases"/>
    <property type="match status" value="1"/>
</dbReference>
<dbReference type="PANTHER" id="PTHR34183:SF8">
    <property type="entry name" value="ENDOLYTIC PEPTIDOGLYCAN TRANSGLYCOSYLASE RLPA-RELATED"/>
    <property type="match status" value="1"/>
</dbReference>
<dbReference type="PROSITE" id="PS51724">
    <property type="entry name" value="SPOR"/>
    <property type="match status" value="1"/>
</dbReference>
<name>A0ABU9D7P9_9PROT</name>
<gene>
    <name evidence="4" type="primary">rlpA</name>
    <name evidence="7" type="ORF">WOB96_06650</name>
</gene>
<dbReference type="PANTHER" id="PTHR34183">
    <property type="entry name" value="ENDOLYTIC PEPTIDOGLYCAN TRANSGLYCOSYLASE RLPA"/>
    <property type="match status" value="1"/>
</dbReference>
<dbReference type="InterPro" id="IPR034718">
    <property type="entry name" value="RlpA"/>
</dbReference>
<dbReference type="InterPro" id="IPR007730">
    <property type="entry name" value="SPOR-like_dom"/>
</dbReference>
<dbReference type="SUPFAM" id="SSF110997">
    <property type="entry name" value="Sporulation related repeat"/>
    <property type="match status" value="1"/>
</dbReference>
<comment type="similarity">
    <text evidence="4 5">Belongs to the RlpA family.</text>
</comment>
<feature type="domain" description="SPOR" evidence="6">
    <location>
        <begin position="179"/>
        <end position="259"/>
    </location>
</feature>
<dbReference type="EC" id="4.2.2.-" evidence="4"/>
<keyword evidence="8" id="KW-1185">Reference proteome</keyword>
<keyword evidence="2 4" id="KW-0456">Lyase</keyword>
<feature type="signal peptide" evidence="4">
    <location>
        <begin position="1"/>
        <end position="32"/>
    </location>
</feature>
<proteinExistence type="inferred from homology"/>
<evidence type="ECO:0000313" key="8">
    <source>
        <dbReference type="Proteomes" id="UP001446205"/>
    </source>
</evidence>
<dbReference type="InterPro" id="IPR036680">
    <property type="entry name" value="SPOR-like_sf"/>
</dbReference>
<evidence type="ECO:0000259" key="6">
    <source>
        <dbReference type="PROSITE" id="PS51724"/>
    </source>
</evidence>
<dbReference type="Gene3D" id="2.40.40.10">
    <property type="entry name" value="RlpA-like domain"/>
    <property type="match status" value="1"/>
</dbReference>
<evidence type="ECO:0000256" key="4">
    <source>
        <dbReference type="HAMAP-Rule" id="MF_02071"/>
    </source>
</evidence>
<dbReference type="Gene3D" id="3.30.70.1070">
    <property type="entry name" value="Sporulation related repeat"/>
    <property type="match status" value="1"/>
</dbReference>
<dbReference type="NCBIfam" id="TIGR00413">
    <property type="entry name" value="rlpA"/>
    <property type="match status" value="1"/>
</dbReference>
<feature type="chain" id="PRO_5044924975" description="Endolytic peptidoglycan transglycosylase RlpA" evidence="4">
    <location>
        <begin position="33"/>
        <end position="286"/>
    </location>
</feature>
<dbReference type="InterPro" id="IPR012997">
    <property type="entry name" value="RplA"/>
</dbReference>